<comment type="catalytic activity">
    <reaction evidence="7">
        <text>L-dopachrome = 5,6-dihydroxyindole-2-carboxylate</text>
        <dbReference type="Rhea" id="RHEA:13041"/>
        <dbReference type="ChEBI" id="CHEBI:16875"/>
        <dbReference type="ChEBI" id="CHEBI:57509"/>
        <dbReference type="EC" id="5.3.3.12"/>
    </reaction>
</comment>
<evidence type="ECO:0000256" key="8">
    <source>
        <dbReference type="ARBA" id="ARBA00038932"/>
    </source>
</evidence>
<feature type="region of interest" description="Disordered" evidence="13">
    <location>
        <begin position="1"/>
        <end position="76"/>
    </location>
</feature>
<dbReference type="STRING" id="983964.A0A2T4A3X1"/>
<dbReference type="GeneID" id="36628126"/>
<organism evidence="14 15">
    <name type="scientific">Trichoderma harzianum CBS 226.95</name>
    <dbReference type="NCBI Taxonomy" id="983964"/>
    <lineage>
        <taxon>Eukaryota</taxon>
        <taxon>Fungi</taxon>
        <taxon>Dikarya</taxon>
        <taxon>Ascomycota</taxon>
        <taxon>Pezizomycotina</taxon>
        <taxon>Sordariomycetes</taxon>
        <taxon>Hypocreomycetidae</taxon>
        <taxon>Hypocreales</taxon>
        <taxon>Hypocreaceae</taxon>
        <taxon>Trichoderma</taxon>
    </lineage>
</organism>
<comment type="catalytic activity">
    <reaction evidence="6">
        <text>3-phenylpyruvate = enol-phenylpyruvate</text>
        <dbReference type="Rhea" id="RHEA:17097"/>
        <dbReference type="ChEBI" id="CHEBI:16815"/>
        <dbReference type="ChEBI" id="CHEBI:18005"/>
        <dbReference type="EC" id="5.3.2.1"/>
    </reaction>
</comment>
<evidence type="ECO:0000256" key="5">
    <source>
        <dbReference type="ARBA" id="ARBA00023235"/>
    </source>
</evidence>
<sequence>MDQPVLSPSSLLDIAKPALNAPATAPSPTSERNFKPKSKMSSLETVPESDPRIQSQHASSVMDAAKSTSSDEQRLSTKRSQYFHDALHERSSESSAAAAVRGEALIYAEVKTNVKVENEQQFLTVFSHHLAARYNRYPSSIVISLHHSQCLLFGGSMDPAYTLTITALASEVQPATNKRNAAVLQKHLEAVLRVPPARGMVRFIPVAEESLAWGSKTVAGRISEAVAGDGDGEKERNKVQERRRLKALSLKRTSPANVASSNAQPQSLAQQAKNSSVNSTVQVEPTEMFGGEESVKVVRKKKSIIHTLFRTSKGIEDEEPSRS</sequence>
<protein>
    <recommendedName>
        <fullName evidence="12">L-dopachrome isomerase</fullName>
        <ecNumber evidence="9">5.3.2.1</ecNumber>
        <ecNumber evidence="8">5.3.3.12</ecNumber>
    </recommendedName>
    <alternativeName>
        <fullName evidence="10">L-dopachrome tautomerase</fullName>
    </alternativeName>
    <alternativeName>
        <fullName evidence="11">Phenylpyruvate tautomerase</fullName>
    </alternativeName>
</protein>
<evidence type="ECO:0000256" key="13">
    <source>
        <dbReference type="SAM" id="MobiDB-lite"/>
    </source>
</evidence>
<name>A0A2T4A3X1_TRIHA</name>
<feature type="compositionally biased region" description="Polar residues" evidence="13">
    <location>
        <begin position="1"/>
        <end position="10"/>
    </location>
</feature>
<evidence type="ECO:0000256" key="12">
    <source>
        <dbReference type="ARBA" id="ARBA00042730"/>
    </source>
</evidence>
<dbReference type="EMBL" id="KZ679685">
    <property type="protein sequence ID" value="PTB51744.1"/>
    <property type="molecule type" value="Genomic_DNA"/>
</dbReference>
<evidence type="ECO:0000313" key="15">
    <source>
        <dbReference type="Proteomes" id="UP000241690"/>
    </source>
</evidence>
<keyword evidence="5" id="KW-0413">Isomerase</keyword>
<comment type="similarity">
    <text evidence="2">Belongs to the MIF family.</text>
</comment>
<dbReference type="Proteomes" id="UP000241690">
    <property type="component" value="Unassembled WGS sequence"/>
</dbReference>
<dbReference type="PANTHER" id="PTHR11954:SF6">
    <property type="entry name" value="MACROPHAGE MIGRATION INHIBITORY FACTOR"/>
    <property type="match status" value="1"/>
</dbReference>
<accession>A0A2T4A3X1</accession>
<keyword evidence="4" id="KW-0964">Secreted</keyword>
<evidence type="ECO:0000313" key="14">
    <source>
        <dbReference type="EMBL" id="PTB51744.1"/>
    </source>
</evidence>
<dbReference type="PANTHER" id="PTHR11954">
    <property type="entry name" value="D-DOPACHROME DECARBOXYLASE"/>
    <property type="match status" value="1"/>
</dbReference>
<keyword evidence="15" id="KW-1185">Reference proteome</keyword>
<dbReference type="AlphaFoldDB" id="A0A2T4A3X1"/>
<keyword evidence="3" id="KW-0202">Cytokine</keyword>
<dbReference type="InterPro" id="IPR001398">
    <property type="entry name" value="Macrophage_inhib_fac"/>
</dbReference>
<dbReference type="EC" id="5.3.2.1" evidence="9"/>
<gene>
    <name evidence="14" type="ORF">M431DRAFT_510896</name>
</gene>
<dbReference type="RefSeq" id="XP_024771421.1">
    <property type="nucleotide sequence ID" value="XM_024919557.1"/>
</dbReference>
<feature type="region of interest" description="Disordered" evidence="13">
    <location>
        <begin position="248"/>
        <end position="285"/>
    </location>
</feature>
<dbReference type="GO" id="GO:0050178">
    <property type="term" value="F:phenylpyruvate tautomerase activity"/>
    <property type="evidence" value="ECO:0007669"/>
    <property type="project" value="UniProtKB-EC"/>
</dbReference>
<evidence type="ECO:0000256" key="1">
    <source>
        <dbReference type="ARBA" id="ARBA00004613"/>
    </source>
</evidence>
<feature type="compositionally biased region" description="Polar residues" evidence="13">
    <location>
        <begin position="251"/>
        <end position="283"/>
    </location>
</feature>
<dbReference type="SUPFAM" id="SSF55331">
    <property type="entry name" value="Tautomerase/MIF"/>
    <property type="match status" value="1"/>
</dbReference>
<comment type="subcellular location">
    <subcellularLocation>
        <location evidence="1">Secreted</location>
    </subcellularLocation>
</comment>
<dbReference type="InterPro" id="IPR014347">
    <property type="entry name" value="Tautomerase/MIF_sf"/>
</dbReference>
<proteinExistence type="inferred from homology"/>
<evidence type="ECO:0000256" key="10">
    <source>
        <dbReference type="ARBA" id="ARBA00041631"/>
    </source>
</evidence>
<evidence type="ECO:0000256" key="6">
    <source>
        <dbReference type="ARBA" id="ARBA00036735"/>
    </source>
</evidence>
<dbReference type="Gene3D" id="3.30.429.10">
    <property type="entry name" value="Macrophage Migration Inhibitory Factor"/>
    <property type="match status" value="1"/>
</dbReference>
<evidence type="ECO:0000256" key="3">
    <source>
        <dbReference type="ARBA" id="ARBA00022514"/>
    </source>
</evidence>
<dbReference type="GO" id="GO:0005576">
    <property type="term" value="C:extracellular region"/>
    <property type="evidence" value="ECO:0007669"/>
    <property type="project" value="UniProtKB-SubCell"/>
</dbReference>
<evidence type="ECO:0000256" key="9">
    <source>
        <dbReference type="ARBA" id="ARBA00039086"/>
    </source>
</evidence>
<evidence type="ECO:0000256" key="7">
    <source>
        <dbReference type="ARBA" id="ARBA00036823"/>
    </source>
</evidence>
<evidence type="ECO:0000256" key="4">
    <source>
        <dbReference type="ARBA" id="ARBA00022525"/>
    </source>
</evidence>
<dbReference type="EC" id="5.3.3.12" evidence="8"/>
<evidence type="ECO:0000256" key="2">
    <source>
        <dbReference type="ARBA" id="ARBA00005851"/>
    </source>
</evidence>
<evidence type="ECO:0000256" key="11">
    <source>
        <dbReference type="ARBA" id="ARBA00041912"/>
    </source>
</evidence>
<dbReference type="GO" id="GO:0004167">
    <property type="term" value="F:dopachrome isomerase activity"/>
    <property type="evidence" value="ECO:0007669"/>
    <property type="project" value="UniProtKB-EC"/>
</dbReference>
<dbReference type="Pfam" id="PF01187">
    <property type="entry name" value="MIF"/>
    <property type="match status" value="1"/>
</dbReference>
<reference evidence="14 15" key="1">
    <citation type="submission" date="2016-07" db="EMBL/GenBank/DDBJ databases">
        <title>Multiple horizontal gene transfer events from other fungi enriched the ability of initially mycotrophic Trichoderma (Ascomycota) to feed on dead plant biomass.</title>
        <authorList>
            <consortium name="DOE Joint Genome Institute"/>
            <person name="Aerts A."/>
            <person name="Atanasova L."/>
            <person name="Chenthamara K."/>
            <person name="Zhang J."/>
            <person name="Grujic M."/>
            <person name="Henrissat B."/>
            <person name="Kuo A."/>
            <person name="Salamov A."/>
            <person name="Lipzen A."/>
            <person name="Labutti K."/>
            <person name="Barry K."/>
            <person name="Miao Y."/>
            <person name="Rahimi M.J."/>
            <person name="Shen Q."/>
            <person name="Grigoriev I.V."/>
            <person name="Kubicek C.P."/>
            <person name="Druzhinina I.S."/>
        </authorList>
    </citation>
    <scope>NUCLEOTIDE SEQUENCE [LARGE SCALE GENOMIC DNA]</scope>
    <source>
        <strain evidence="14 15">CBS 226.95</strain>
    </source>
</reference>